<name>A0ABW4XRB3_9GAMM</name>
<feature type="coiled-coil region" evidence="1">
    <location>
        <begin position="264"/>
        <end position="326"/>
    </location>
</feature>
<feature type="domain" description="Mce/MlaD" evidence="3">
    <location>
        <begin position="46"/>
        <end position="132"/>
    </location>
</feature>
<keyword evidence="2" id="KW-0812">Transmembrane</keyword>
<keyword evidence="5" id="KW-1185">Reference proteome</keyword>
<dbReference type="RefSeq" id="WP_345339512.1">
    <property type="nucleotide sequence ID" value="NZ_BAABLI010000009.1"/>
</dbReference>
<proteinExistence type="predicted"/>
<keyword evidence="1" id="KW-0175">Coiled coil</keyword>
<evidence type="ECO:0000313" key="4">
    <source>
        <dbReference type="EMBL" id="MFD2096808.1"/>
    </source>
</evidence>
<dbReference type="PANTHER" id="PTHR36698:SF3">
    <property type="entry name" value="ABC-TYPE TRANSPORT AUXILIARY LIPOPROTEIN COMPONENT DOMAIN-CONTAINING PROTEIN"/>
    <property type="match status" value="1"/>
</dbReference>
<keyword evidence="2" id="KW-1133">Transmembrane helix</keyword>
<dbReference type="PANTHER" id="PTHR36698">
    <property type="entry name" value="BLL5892 PROTEIN"/>
    <property type="match status" value="1"/>
</dbReference>
<dbReference type="InterPro" id="IPR003399">
    <property type="entry name" value="Mce/MlaD"/>
</dbReference>
<sequence length="334" mass="36300">MGQNANAAKIGLFVVTALALLVAGIIMFSSDRLFRTYERYLVVFPGSVQGLVKGSPVSFQGVTIGEVVDVRIHYATKTRQILVPVLVDVNSDLLNEFFEGVADKDMERATQGLRAKLVPQSLVTGRLMVQIEFEPMQSGELHPSNLKYPQIPTMPSALEVVGQAFSSTMEKVAKLPLEDIANNLNAILEQTRQLTESQGVKESLADLHHASRELNVLLAQLNRDMPALTTQLSGTLSTFEQTAKDVSGLSKSAEGLVAEGQKTIAQSTETLAKVDATLAQAEATLLTYQSLADHDSQLKHSAEQSLQQLNATLKSARTLIDTLQRRPESVVFGK</sequence>
<dbReference type="Pfam" id="PF02470">
    <property type="entry name" value="MlaD"/>
    <property type="match status" value="1"/>
</dbReference>
<evidence type="ECO:0000256" key="1">
    <source>
        <dbReference type="SAM" id="Coils"/>
    </source>
</evidence>
<organism evidence="4 5">
    <name type="scientific">Corallincola platygyrae</name>
    <dbReference type="NCBI Taxonomy" id="1193278"/>
    <lineage>
        <taxon>Bacteria</taxon>
        <taxon>Pseudomonadati</taxon>
        <taxon>Pseudomonadota</taxon>
        <taxon>Gammaproteobacteria</taxon>
        <taxon>Alteromonadales</taxon>
        <taxon>Psychromonadaceae</taxon>
        <taxon>Corallincola</taxon>
    </lineage>
</organism>
<dbReference type="Proteomes" id="UP001597380">
    <property type="component" value="Unassembled WGS sequence"/>
</dbReference>
<feature type="transmembrane region" description="Helical" evidence="2">
    <location>
        <begin position="6"/>
        <end position="29"/>
    </location>
</feature>
<dbReference type="EMBL" id="JBHUHT010000013">
    <property type="protein sequence ID" value="MFD2096808.1"/>
    <property type="molecule type" value="Genomic_DNA"/>
</dbReference>
<evidence type="ECO:0000313" key="5">
    <source>
        <dbReference type="Proteomes" id="UP001597380"/>
    </source>
</evidence>
<protein>
    <submittedName>
        <fullName evidence="4">MlaD family protein</fullName>
    </submittedName>
</protein>
<gene>
    <name evidence="4" type="ORF">ACFSJ3_12495</name>
</gene>
<accession>A0ABW4XRB3</accession>
<evidence type="ECO:0000259" key="3">
    <source>
        <dbReference type="Pfam" id="PF02470"/>
    </source>
</evidence>
<reference evidence="5" key="1">
    <citation type="journal article" date="2019" name="Int. J. Syst. Evol. Microbiol.">
        <title>The Global Catalogue of Microorganisms (GCM) 10K type strain sequencing project: providing services to taxonomists for standard genome sequencing and annotation.</title>
        <authorList>
            <consortium name="The Broad Institute Genomics Platform"/>
            <consortium name="The Broad Institute Genome Sequencing Center for Infectious Disease"/>
            <person name="Wu L."/>
            <person name="Ma J."/>
        </authorList>
    </citation>
    <scope>NUCLEOTIDE SEQUENCE [LARGE SCALE GENOMIC DNA]</scope>
    <source>
        <strain evidence="5">CGMCC 1.10992</strain>
    </source>
</reference>
<evidence type="ECO:0000256" key="2">
    <source>
        <dbReference type="SAM" id="Phobius"/>
    </source>
</evidence>
<comment type="caution">
    <text evidence="4">The sequence shown here is derived from an EMBL/GenBank/DDBJ whole genome shotgun (WGS) entry which is preliminary data.</text>
</comment>
<keyword evidence="2" id="KW-0472">Membrane</keyword>